<evidence type="ECO:0000313" key="2">
    <source>
        <dbReference type="EMBL" id="SBW00374.1"/>
    </source>
</evidence>
<name>A0A212J3F2_9BACT</name>
<accession>A0A212J3F2</accession>
<evidence type="ECO:0000313" key="1">
    <source>
        <dbReference type="EMBL" id="SBV93971.1"/>
    </source>
</evidence>
<reference evidence="1" key="1">
    <citation type="submission" date="2016-04" db="EMBL/GenBank/DDBJ databases">
        <authorList>
            <person name="Evans L.H."/>
            <person name="Alamgir A."/>
            <person name="Owens N."/>
            <person name="Weber N.D."/>
            <person name="Virtaneva K."/>
            <person name="Barbian K."/>
            <person name="Babar A."/>
            <person name="Rosenke K."/>
        </authorList>
    </citation>
    <scope>NUCLEOTIDE SEQUENCE</scope>
    <source>
        <strain evidence="1">86-2</strain>
    </source>
</reference>
<dbReference type="EMBL" id="FLUL01000001">
    <property type="protein sequence ID" value="SBV93971.1"/>
    <property type="molecule type" value="Genomic_DNA"/>
</dbReference>
<proteinExistence type="predicted"/>
<gene>
    <name evidence="1" type="ORF">KL86DYS2_10643</name>
    <name evidence="2" type="ORF">KL86DYS2_11842</name>
</gene>
<dbReference type="AlphaFoldDB" id="A0A212J3F2"/>
<sequence length="61" mass="7114">MRLEHLLSGVTVRLGIIGKLLHSHMLLLRYTWFNKPDTRETKKLANQFQVERESQSYSSVG</sequence>
<protein>
    <submittedName>
        <fullName evidence="1">Uncharacterized protein</fullName>
    </submittedName>
</protein>
<dbReference type="EMBL" id="FLUL01000001">
    <property type="protein sequence ID" value="SBW00374.1"/>
    <property type="molecule type" value="Genomic_DNA"/>
</dbReference>
<organism evidence="1">
    <name type="scientific">uncultured Dysgonomonas sp</name>
    <dbReference type="NCBI Taxonomy" id="206096"/>
    <lineage>
        <taxon>Bacteria</taxon>
        <taxon>Pseudomonadati</taxon>
        <taxon>Bacteroidota</taxon>
        <taxon>Bacteroidia</taxon>
        <taxon>Bacteroidales</taxon>
        <taxon>Dysgonomonadaceae</taxon>
        <taxon>Dysgonomonas</taxon>
        <taxon>environmental samples</taxon>
    </lineage>
</organism>